<dbReference type="Proteomes" id="UP000046393">
    <property type="component" value="Unplaced"/>
</dbReference>
<feature type="domain" description="Ig-like" evidence="5">
    <location>
        <begin position="131"/>
        <end position="235"/>
    </location>
</feature>
<dbReference type="GO" id="GO:0031012">
    <property type="term" value="C:extracellular matrix"/>
    <property type="evidence" value="ECO:0007669"/>
    <property type="project" value="TreeGrafter"/>
</dbReference>
<dbReference type="GO" id="GO:0030198">
    <property type="term" value="P:extracellular matrix organization"/>
    <property type="evidence" value="ECO:0007669"/>
    <property type="project" value="TreeGrafter"/>
</dbReference>
<dbReference type="AlphaFoldDB" id="A0A158R5C5"/>
<evidence type="ECO:0000256" key="2">
    <source>
        <dbReference type="ARBA" id="ARBA00022525"/>
    </source>
</evidence>
<sequence length="482" mass="54433">CFNITWQFFYYVGEWGPCSATCGRGIETRPVECVYIQAYTAKRVPLPEYECRVKQNSYRECYAKPCFESTSSRFKWDYGEWSQCSASCLGGKQHSKLKCVDVTRNIAVGWSFCDPRQRPVDVRQCNTQPCPPVWEVQNWFPCSVTCGEGVKTRAVTCVQEKADGQVIELNSTDFCLTEKPANYKVECPVRKFPRNKIRWFKDGQLIINRVRVSPHGRLRIFNSTEADAGTYTCAAKKLIDGNTTLKFKPSTRRKSAKVIITFVFVNSTVSRFDWTTCSQVKCGTPGLQVLFSDEYVATVSDYICKSFGLNKPPTQKRCRASNCPTWKASAWSEVSIVSVQKRTVKCVDNNGTEVSAALCDKKTRPKQKMRCFNANCIAKWLPSDWGSCTRTCGDGGVQLRILHCVWSATGKPAKNCNSAEQPKVVRKCVSDQKLPQCFHGSPFKGSAMLSNDDCVDKFRYCDIIKIFRRSVVLPNLLPPGYN</sequence>
<dbReference type="SMART" id="SM00209">
    <property type="entry name" value="TSP1"/>
    <property type="match status" value="4"/>
</dbReference>
<dbReference type="SUPFAM" id="SSF82895">
    <property type="entry name" value="TSP-1 type 1 repeat"/>
    <property type="match status" value="4"/>
</dbReference>
<accession>A0A158R5C5</accession>
<dbReference type="InterPro" id="IPR007110">
    <property type="entry name" value="Ig-like_dom"/>
</dbReference>
<protein>
    <submittedName>
        <fullName evidence="7">Ig-like domain-containing protein</fullName>
    </submittedName>
</protein>
<dbReference type="InterPro" id="IPR036179">
    <property type="entry name" value="Ig-like_dom_sf"/>
</dbReference>
<evidence type="ECO:0000256" key="4">
    <source>
        <dbReference type="ARBA" id="ARBA00022737"/>
    </source>
</evidence>
<reference evidence="7" key="1">
    <citation type="submission" date="2016-04" db="UniProtKB">
        <authorList>
            <consortium name="WormBaseParasite"/>
        </authorList>
    </citation>
    <scope>IDENTIFICATION</scope>
</reference>
<dbReference type="GO" id="GO:0005576">
    <property type="term" value="C:extracellular region"/>
    <property type="evidence" value="ECO:0007669"/>
    <property type="project" value="UniProtKB-SubCell"/>
</dbReference>
<dbReference type="SUPFAM" id="SSF48726">
    <property type="entry name" value="Immunoglobulin"/>
    <property type="match status" value="1"/>
</dbReference>
<dbReference type="InterPro" id="IPR013783">
    <property type="entry name" value="Ig-like_fold"/>
</dbReference>
<dbReference type="STRING" id="451379.A0A158R5C5"/>
<evidence type="ECO:0000256" key="1">
    <source>
        <dbReference type="ARBA" id="ARBA00004613"/>
    </source>
</evidence>
<comment type="subcellular location">
    <subcellularLocation>
        <location evidence="1">Secreted</location>
    </subcellularLocation>
</comment>
<dbReference type="InterPro" id="IPR036383">
    <property type="entry name" value="TSP1_rpt_sf"/>
</dbReference>
<evidence type="ECO:0000259" key="5">
    <source>
        <dbReference type="PROSITE" id="PS50835"/>
    </source>
</evidence>
<evidence type="ECO:0000313" key="7">
    <source>
        <dbReference type="WBParaSite" id="SMUV_0000629801-mRNA-1"/>
    </source>
</evidence>
<dbReference type="WBParaSite" id="SMUV_0000629801-mRNA-1">
    <property type="protein sequence ID" value="SMUV_0000629801-mRNA-1"/>
    <property type="gene ID" value="SMUV_0000629801"/>
</dbReference>
<dbReference type="PROSITE" id="PS50835">
    <property type="entry name" value="IG_LIKE"/>
    <property type="match status" value="1"/>
</dbReference>
<dbReference type="Pfam" id="PF07679">
    <property type="entry name" value="I-set"/>
    <property type="match status" value="1"/>
</dbReference>
<proteinExistence type="predicted"/>
<keyword evidence="2" id="KW-0964">Secreted</keyword>
<dbReference type="InterPro" id="IPR050439">
    <property type="entry name" value="ADAMTS_ADAMTS-like"/>
</dbReference>
<dbReference type="PANTHER" id="PTHR13723:SF281">
    <property type="entry name" value="PAPILIN"/>
    <property type="match status" value="1"/>
</dbReference>
<dbReference type="GO" id="GO:0004222">
    <property type="term" value="F:metalloendopeptidase activity"/>
    <property type="evidence" value="ECO:0007669"/>
    <property type="project" value="TreeGrafter"/>
</dbReference>
<keyword evidence="3" id="KW-0732">Signal</keyword>
<keyword evidence="4" id="KW-0677">Repeat</keyword>
<evidence type="ECO:0000256" key="3">
    <source>
        <dbReference type="ARBA" id="ARBA00022729"/>
    </source>
</evidence>
<name>A0A158R5C5_9BILA</name>
<organism evidence="6 7">
    <name type="scientific">Syphacia muris</name>
    <dbReference type="NCBI Taxonomy" id="451379"/>
    <lineage>
        <taxon>Eukaryota</taxon>
        <taxon>Metazoa</taxon>
        <taxon>Ecdysozoa</taxon>
        <taxon>Nematoda</taxon>
        <taxon>Chromadorea</taxon>
        <taxon>Rhabditida</taxon>
        <taxon>Spirurina</taxon>
        <taxon>Oxyuridomorpha</taxon>
        <taxon>Oxyuroidea</taxon>
        <taxon>Oxyuridae</taxon>
        <taxon>Syphacia</taxon>
    </lineage>
</organism>
<dbReference type="PROSITE" id="PS50092">
    <property type="entry name" value="TSP1"/>
    <property type="match status" value="4"/>
</dbReference>
<evidence type="ECO:0000313" key="6">
    <source>
        <dbReference type="Proteomes" id="UP000046393"/>
    </source>
</evidence>
<keyword evidence="6" id="KW-1185">Reference proteome</keyword>
<dbReference type="InterPro" id="IPR003598">
    <property type="entry name" value="Ig_sub2"/>
</dbReference>
<dbReference type="GO" id="GO:0009653">
    <property type="term" value="P:anatomical structure morphogenesis"/>
    <property type="evidence" value="ECO:0007669"/>
    <property type="project" value="UniProtKB-ARBA"/>
</dbReference>
<dbReference type="InterPro" id="IPR013098">
    <property type="entry name" value="Ig_I-set"/>
</dbReference>
<dbReference type="SMART" id="SM00408">
    <property type="entry name" value="IGc2"/>
    <property type="match status" value="1"/>
</dbReference>
<dbReference type="PANTHER" id="PTHR13723">
    <property type="entry name" value="ADAMTS A DISINTEGRIN AND METALLOPROTEASE WITH THROMBOSPONDIN MOTIFS PROTEASE"/>
    <property type="match status" value="1"/>
</dbReference>
<dbReference type="Gene3D" id="2.20.100.10">
    <property type="entry name" value="Thrombospondin type-1 (TSP1) repeat"/>
    <property type="match status" value="4"/>
</dbReference>
<dbReference type="InterPro" id="IPR000884">
    <property type="entry name" value="TSP1_rpt"/>
</dbReference>
<dbReference type="FunFam" id="2.20.100.10:FF:000005">
    <property type="entry name" value="ADAM metallopeptidase with thrombospondin type 1 motif 9"/>
    <property type="match status" value="1"/>
</dbReference>
<dbReference type="Gene3D" id="2.60.40.10">
    <property type="entry name" value="Immunoglobulins"/>
    <property type="match status" value="1"/>
</dbReference>
<dbReference type="Pfam" id="PF19030">
    <property type="entry name" value="TSP1_ADAMTS"/>
    <property type="match status" value="5"/>
</dbReference>
<dbReference type="GO" id="GO:0006508">
    <property type="term" value="P:proteolysis"/>
    <property type="evidence" value="ECO:0007669"/>
    <property type="project" value="TreeGrafter"/>
</dbReference>